<accession>A0A8J7IRD7</accession>
<evidence type="ECO:0000313" key="2">
    <source>
        <dbReference type="Proteomes" id="UP000662314"/>
    </source>
</evidence>
<protein>
    <submittedName>
        <fullName evidence="1">Uncharacterized protein</fullName>
    </submittedName>
</protein>
<dbReference type="RefSeq" id="WP_214436092.1">
    <property type="nucleotide sequence ID" value="NZ_CAWPUQ010000216.1"/>
</dbReference>
<evidence type="ECO:0000313" key="1">
    <source>
        <dbReference type="EMBL" id="MBH8577397.1"/>
    </source>
</evidence>
<dbReference type="Proteomes" id="UP000662314">
    <property type="component" value="Unassembled WGS sequence"/>
</dbReference>
<reference evidence="1 2" key="1">
    <citation type="journal article" date="2021" name="Int. J. Syst. Evol. Microbiol.">
        <title>Amazonocrinis nigriterrae gen. nov., sp. nov., Atlanticothrix silvestris gen. nov., sp. nov. and Dendronalium phyllosphericum gen. nov., sp. nov., nostocacean cyanobacteria from Brazilian environments.</title>
        <authorList>
            <person name="Alvarenga D.O."/>
            <person name="Andreote A.P.D."/>
            <person name="Branco L.H.Z."/>
            <person name="Delbaje E."/>
            <person name="Cruz R.B."/>
            <person name="Varani A.M."/>
            <person name="Fiore M.F."/>
        </authorList>
    </citation>
    <scope>NUCLEOTIDE SEQUENCE [LARGE SCALE GENOMIC DNA]</scope>
    <source>
        <strain evidence="1 2">CENA369</strain>
    </source>
</reference>
<sequence>MSEILSLFVTPFFKNLEVRIQESECNQWGIKSRTHSRLPLRVTLKDSLTPVTHGGNHTTCKGCQETRLI</sequence>
<gene>
    <name evidence="1" type="ORF">I8752_31400</name>
</gene>
<organism evidence="1 2">
    <name type="scientific">Dendronalium phyllosphericum CENA369</name>
    <dbReference type="NCBI Taxonomy" id="1725256"/>
    <lineage>
        <taxon>Bacteria</taxon>
        <taxon>Bacillati</taxon>
        <taxon>Cyanobacteriota</taxon>
        <taxon>Cyanophyceae</taxon>
        <taxon>Nostocales</taxon>
        <taxon>Nostocaceae</taxon>
        <taxon>Dendronalium</taxon>
        <taxon>Dendronalium phyllosphericum</taxon>
    </lineage>
</organism>
<comment type="caution">
    <text evidence="1">The sequence shown here is derived from an EMBL/GenBank/DDBJ whole genome shotgun (WGS) entry which is preliminary data.</text>
</comment>
<keyword evidence="2" id="KW-1185">Reference proteome</keyword>
<dbReference type="EMBL" id="JAECZA010000282">
    <property type="protein sequence ID" value="MBH8577397.1"/>
    <property type="molecule type" value="Genomic_DNA"/>
</dbReference>
<proteinExistence type="predicted"/>
<name>A0A8J7IRD7_9NOST</name>
<dbReference type="AlphaFoldDB" id="A0A8J7IRD7"/>